<reference evidence="2 3" key="1">
    <citation type="submission" date="2022-08" db="EMBL/GenBank/DDBJ databases">
        <title>Bacterial and archaeal communities from various locations to study Microbial Dark Matter (Phase II).</title>
        <authorList>
            <person name="Stepanauskas R."/>
        </authorList>
    </citation>
    <scope>NUCLEOTIDE SEQUENCE [LARGE SCALE GENOMIC DNA]</scope>
    <source>
        <strain evidence="2 3">PD1</strain>
    </source>
</reference>
<organism evidence="2 3">
    <name type="scientific">Candidatus Fervidibacter sacchari</name>
    <dbReference type="NCBI Taxonomy" id="1448929"/>
    <lineage>
        <taxon>Bacteria</taxon>
        <taxon>Candidatus Fervidibacterota</taxon>
        <taxon>Candidatus Fervidibacter</taxon>
    </lineage>
</organism>
<sequence length="321" mass="34627">MRFALSIGLVALMATLALAQEVRLSLTFVPGSSATRIVTGKVSGEWNGPTPLSPTKPTSFLFDLSVRAENLLTVPRVTPEGDGVIVVVPRGVEVKGTAAEQPFELLITPDGDLKFSWGALSFDSTKLPEADRKKLQQLLTLSHSVTISPQGKIKDFQISEAIKEIAPQVDVLFINAVVTATLQTLLPAPLPAEPVKVGEVWEIALPVLAFETSEPLSFPIFCTLAEVRGDEAVIKVSAEAKGEANLTLKRWSEKDPKVTVTQGEFSASGEVIFLLSVGVPQRATWRTKAEAEGFVTPPEKGASPVPFKFRLSAEIREQLVF</sequence>
<accession>A0ABT2EQC9</accession>
<keyword evidence="3" id="KW-1185">Reference proteome</keyword>
<dbReference type="RefSeq" id="WP_259098019.1">
    <property type="nucleotide sequence ID" value="NZ_CP130454.1"/>
</dbReference>
<evidence type="ECO:0000313" key="3">
    <source>
        <dbReference type="Proteomes" id="UP001204798"/>
    </source>
</evidence>
<dbReference type="Proteomes" id="UP001204798">
    <property type="component" value="Unassembled WGS sequence"/>
</dbReference>
<feature type="signal peptide" evidence="1">
    <location>
        <begin position="1"/>
        <end position="19"/>
    </location>
</feature>
<evidence type="ECO:0000256" key="1">
    <source>
        <dbReference type="SAM" id="SignalP"/>
    </source>
</evidence>
<gene>
    <name evidence="2" type="ORF">M2350_002582</name>
</gene>
<proteinExistence type="predicted"/>
<evidence type="ECO:0000313" key="2">
    <source>
        <dbReference type="EMBL" id="MCS3920165.1"/>
    </source>
</evidence>
<protein>
    <submittedName>
        <fullName evidence="2">Uncharacterized protein</fullName>
    </submittedName>
</protein>
<feature type="chain" id="PRO_5045799262" evidence="1">
    <location>
        <begin position="20"/>
        <end position="321"/>
    </location>
</feature>
<keyword evidence="1" id="KW-0732">Signal</keyword>
<dbReference type="EMBL" id="JANUCP010000004">
    <property type="protein sequence ID" value="MCS3920165.1"/>
    <property type="molecule type" value="Genomic_DNA"/>
</dbReference>
<name>A0ABT2EQC9_9BACT</name>
<comment type="caution">
    <text evidence="2">The sequence shown here is derived from an EMBL/GenBank/DDBJ whole genome shotgun (WGS) entry which is preliminary data.</text>
</comment>